<dbReference type="PANTHER" id="PTHR47027">
    <property type="entry name" value="REVERSE TRANSCRIPTASE DOMAIN-CONTAINING PROTEIN"/>
    <property type="match status" value="1"/>
</dbReference>
<comment type="caution">
    <text evidence="1">The sequence shown here is derived from an EMBL/GenBank/DDBJ whole genome shotgun (WGS) entry which is preliminary data.</text>
</comment>
<reference evidence="1 2" key="1">
    <citation type="journal article" date="2022" name="Allergy">
        <title>Genome assembly and annotation of Periplaneta americana reveal a comprehensive cockroach allergen profile.</title>
        <authorList>
            <person name="Wang L."/>
            <person name="Xiong Q."/>
            <person name="Saelim N."/>
            <person name="Wang L."/>
            <person name="Nong W."/>
            <person name="Wan A.T."/>
            <person name="Shi M."/>
            <person name="Liu X."/>
            <person name="Cao Q."/>
            <person name="Hui J.H.L."/>
            <person name="Sookrung N."/>
            <person name="Leung T.F."/>
            <person name="Tungtrongchitr A."/>
            <person name="Tsui S.K.W."/>
        </authorList>
    </citation>
    <scope>NUCLEOTIDE SEQUENCE [LARGE SCALE GENOMIC DNA]</scope>
    <source>
        <strain evidence="1">PWHHKU_190912</strain>
    </source>
</reference>
<evidence type="ECO:0000313" key="2">
    <source>
        <dbReference type="Proteomes" id="UP001148838"/>
    </source>
</evidence>
<organism evidence="1 2">
    <name type="scientific">Periplaneta americana</name>
    <name type="common">American cockroach</name>
    <name type="synonym">Blatta americana</name>
    <dbReference type="NCBI Taxonomy" id="6978"/>
    <lineage>
        <taxon>Eukaryota</taxon>
        <taxon>Metazoa</taxon>
        <taxon>Ecdysozoa</taxon>
        <taxon>Arthropoda</taxon>
        <taxon>Hexapoda</taxon>
        <taxon>Insecta</taxon>
        <taxon>Pterygota</taxon>
        <taxon>Neoptera</taxon>
        <taxon>Polyneoptera</taxon>
        <taxon>Dictyoptera</taxon>
        <taxon>Blattodea</taxon>
        <taxon>Blattoidea</taxon>
        <taxon>Blattidae</taxon>
        <taxon>Blattinae</taxon>
        <taxon>Periplaneta</taxon>
    </lineage>
</organism>
<dbReference type="PANTHER" id="PTHR47027:SF20">
    <property type="entry name" value="REVERSE TRANSCRIPTASE-LIKE PROTEIN WITH RNA-DIRECTED DNA POLYMERASE DOMAIN"/>
    <property type="match status" value="1"/>
</dbReference>
<keyword evidence="2" id="KW-1185">Reference proteome</keyword>
<name>A0ABQ8SGU7_PERAM</name>
<proteinExistence type="predicted"/>
<dbReference type="EMBL" id="JAJSOF020000027">
    <property type="protein sequence ID" value="KAJ4433359.1"/>
    <property type="molecule type" value="Genomic_DNA"/>
</dbReference>
<accession>A0ABQ8SGU7</accession>
<dbReference type="Proteomes" id="UP001148838">
    <property type="component" value="Unassembled WGS sequence"/>
</dbReference>
<gene>
    <name evidence="1" type="ORF">ANN_15618</name>
</gene>
<sequence>MAGLYEGGNELPGSLKAISWPPNFVVGREVRIQSLMLAGKEIQSLGRAIVKKDEYEEMRWDGIVSIVSWRERVFRLWWEESKTKVLTNDAEGQMIVNNANIEFVTQYIYLGQTISFQNSMDKEIDRRIASAWRKFWSLSFILMDKSQKLQNKGQIFNSCIAPVLLYGAQSWSLTKKQALKLGRCQRRMERKILGISLKDRIRNEEVRRRSGVEDVVTLANRMKWRWGGHVVRMQPTRHGDTVGSKNWLEKPWTTEDQMGDEFKLQLGGLWTRIGRQRTRWRDAVNQC</sequence>
<protein>
    <submittedName>
        <fullName evidence="1">Uncharacterized protein</fullName>
    </submittedName>
</protein>
<evidence type="ECO:0000313" key="1">
    <source>
        <dbReference type="EMBL" id="KAJ4433359.1"/>
    </source>
</evidence>